<dbReference type="EMBL" id="CAETWZ010000042">
    <property type="protein sequence ID" value="CAB4367799.1"/>
    <property type="molecule type" value="Genomic_DNA"/>
</dbReference>
<comment type="similarity">
    <text evidence="1">Belongs to the LysR transcriptional regulatory family.</text>
</comment>
<keyword evidence="4" id="KW-0804">Transcription</keyword>
<reference evidence="6" key="1">
    <citation type="submission" date="2020-05" db="EMBL/GenBank/DDBJ databases">
        <authorList>
            <person name="Chiriac C."/>
            <person name="Salcher M."/>
            <person name="Ghai R."/>
            <person name="Kavagutti S V."/>
        </authorList>
    </citation>
    <scope>NUCLEOTIDE SEQUENCE</scope>
</reference>
<protein>
    <submittedName>
        <fullName evidence="6">Unannotated protein</fullName>
    </submittedName>
</protein>
<dbReference type="GO" id="GO:0005829">
    <property type="term" value="C:cytosol"/>
    <property type="evidence" value="ECO:0007669"/>
    <property type="project" value="TreeGrafter"/>
</dbReference>
<proteinExistence type="inferred from homology"/>
<evidence type="ECO:0000256" key="4">
    <source>
        <dbReference type="ARBA" id="ARBA00023163"/>
    </source>
</evidence>
<evidence type="ECO:0000256" key="3">
    <source>
        <dbReference type="ARBA" id="ARBA00023125"/>
    </source>
</evidence>
<dbReference type="InterPro" id="IPR005119">
    <property type="entry name" value="LysR_subst-bd"/>
</dbReference>
<dbReference type="Gene3D" id="3.40.190.290">
    <property type="match status" value="1"/>
</dbReference>
<dbReference type="GO" id="GO:0003677">
    <property type="term" value="F:DNA binding"/>
    <property type="evidence" value="ECO:0007669"/>
    <property type="project" value="UniProtKB-KW"/>
</dbReference>
<evidence type="ECO:0000259" key="5">
    <source>
        <dbReference type="PROSITE" id="PS50931"/>
    </source>
</evidence>
<dbReference type="CDD" id="cd05466">
    <property type="entry name" value="PBP2_LTTR_substrate"/>
    <property type="match status" value="1"/>
</dbReference>
<dbReference type="Gene3D" id="1.10.10.10">
    <property type="entry name" value="Winged helix-like DNA-binding domain superfamily/Winged helix DNA-binding domain"/>
    <property type="match status" value="1"/>
</dbReference>
<dbReference type="InterPro" id="IPR036388">
    <property type="entry name" value="WH-like_DNA-bd_sf"/>
</dbReference>
<dbReference type="AlphaFoldDB" id="A0A6J6AG61"/>
<gene>
    <name evidence="6" type="ORF">UFOPK4179_00589</name>
</gene>
<dbReference type="SUPFAM" id="SSF53850">
    <property type="entry name" value="Periplasmic binding protein-like II"/>
    <property type="match status" value="1"/>
</dbReference>
<dbReference type="Pfam" id="PF03466">
    <property type="entry name" value="LysR_substrate"/>
    <property type="match status" value="1"/>
</dbReference>
<dbReference type="InterPro" id="IPR000847">
    <property type="entry name" value="LysR_HTH_N"/>
</dbReference>
<evidence type="ECO:0000256" key="1">
    <source>
        <dbReference type="ARBA" id="ARBA00009437"/>
    </source>
</evidence>
<dbReference type="PANTHER" id="PTHR30419">
    <property type="entry name" value="HTH-TYPE TRANSCRIPTIONAL REGULATOR YBHD"/>
    <property type="match status" value="1"/>
</dbReference>
<feature type="domain" description="HTH lysR-type" evidence="5">
    <location>
        <begin position="1"/>
        <end position="56"/>
    </location>
</feature>
<dbReference type="SUPFAM" id="SSF46785">
    <property type="entry name" value="Winged helix' DNA-binding domain"/>
    <property type="match status" value="1"/>
</dbReference>
<name>A0A6J6AG61_9ZZZZ</name>
<organism evidence="6">
    <name type="scientific">freshwater metagenome</name>
    <dbReference type="NCBI Taxonomy" id="449393"/>
    <lineage>
        <taxon>unclassified sequences</taxon>
        <taxon>metagenomes</taxon>
        <taxon>ecological metagenomes</taxon>
    </lineage>
</organism>
<dbReference type="InterPro" id="IPR050950">
    <property type="entry name" value="HTH-type_LysR_regulators"/>
</dbReference>
<keyword evidence="3" id="KW-0238">DNA-binding</keyword>
<dbReference type="InterPro" id="IPR036390">
    <property type="entry name" value="WH_DNA-bd_sf"/>
</dbReference>
<dbReference type="PANTHER" id="PTHR30419:SF8">
    <property type="entry name" value="NITROGEN ASSIMILATION TRANSCRIPTIONAL ACTIVATOR-RELATED"/>
    <property type="match status" value="1"/>
</dbReference>
<evidence type="ECO:0000313" key="6">
    <source>
        <dbReference type="EMBL" id="CAB4367799.1"/>
    </source>
</evidence>
<dbReference type="PROSITE" id="PS50931">
    <property type="entry name" value="HTH_LYSR"/>
    <property type="match status" value="1"/>
</dbReference>
<evidence type="ECO:0000256" key="2">
    <source>
        <dbReference type="ARBA" id="ARBA00023015"/>
    </source>
</evidence>
<dbReference type="GO" id="GO:0003700">
    <property type="term" value="F:DNA-binding transcription factor activity"/>
    <property type="evidence" value="ECO:0007669"/>
    <property type="project" value="InterPro"/>
</dbReference>
<dbReference type="Pfam" id="PF00126">
    <property type="entry name" value="HTH_1"/>
    <property type="match status" value="1"/>
</dbReference>
<keyword evidence="2" id="KW-0805">Transcription regulation</keyword>
<accession>A0A6J6AG61</accession>
<sequence length="317" mass="34144">MEIKQLQSLVAIADHGTFSAAAKALDTVQSNISAHIGRLERQLGTILIDRSSGMLTDEGDMVAIRARRILHEMEDIDADIHSLGETTTGDCRIGSIGTTARWLMPPLLGSLARHHPGVRTTVVEGSTSSLLLRMSAGEIDAAIVHLPVADTSLDVKEMFAEELYLLAPTSHFLSGHTSISLEELSAYPIILAPRGTGQRRIIDRAAANRGVALQSQAEIDGVRLMTSLVFEGFGAAIVPASAVPIWLKGDFVRIPMPELPQRVVGWVQRPRPRPNRATLAVRDSVLEMVKRHGPVQPGISLETGVKPLKGHPGSLTV</sequence>